<dbReference type="CDD" id="cd11386">
    <property type="entry name" value="MCP_signal"/>
    <property type="match status" value="1"/>
</dbReference>
<feature type="domain" description="Methyl-accepting transducer" evidence="11">
    <location>
        <begin position="501"/>
        <end position="737"/>
    </location>
</feature>
<feature type="transmembrane region" description="Helical" evidence="10">
    <location>
        <begin position="378"/>
        <end position="400"/>
    </location>
</feature>
<protein>
    <submittedName>
        <fullName evidence="13">Putative Methyl-accepting chemotaxis sensory transducer</fullName>
    </submittedName>
</protein>
<evidence type="ECO:0000256" key="5">
    <source>
        <dbReference type="ARBA" id="ARBA00023136"/>
    </source>
</evidence>
<sequence length="773" mass="84707">MKFFNSIQGRVIFFLAVMLLASFALSMGYFSLSLTQFAQDSANRTEKNIYGRRKSELQHLVSLGYTTITRFYDESKNLEKLKQRKHDELKKILDAVYSQALNLYTANKDTMPQAELEQTLASMVAAVRYDGGNYIWINDMTPAMIMHPIKPALNGQDLSGFKDPAGTPLFNEMVTVCKKYGEGVVSYMWTKPGEQEPKPKISYVRLLPGLNWIFGTGAWLEDIEEQMQVEALEALRKMRLPDGGYFWINDTSRPTPNMIMHPTSPGLDGKPLDNPKYKCATQYQDGLEAMPVETDGTVNLFAAMVTATEGTGKGFVTYLWPKPVQGGGVTDARLPKLSYVQRFEPWGWIIGMGVYIDDISASVGQERDFFHKHIRSTLTGISGANLFIAAVLGMAFIWLFRRDVNIPLSRLTDFAKEVDNGNLEARIDGRFIGRIGNLRLALEAMRTSVKENMEKSNESAKDAKEQADKAESTLTRVQDHVGQLNKLLDRMNEVAKAAMQGSKSMTAKAEELSTQFRTVTDGAEDQRNTLNKTMVGMNEMHEVVLNVASNAAEAASSADDARNTANNGAAIVDDAVRTIAKVRQGIEELKLSMAELGGQADAVGKVMNVITDIADQTNLLALNAAIEAARAGEAGRGFSVVADEVRKLAEKTMDATSEVGENIRAIQNSAQVNITRVEASAKAAGEASEKANLSGSTLSEIVDLVSSNAAQVTSIASASEEQSATTEEMGRNIELVNDIASRTVTEMAEAMNATRELSLLAEETRKVIASLKE</sequence>
<dbReference type="InterPro" id="IPR004010">
    <property type="entry name" value="Double_Cache_2"/>
</dbReference>
<keyword evidence="4 10" id="KW-1133">Transmembrane helix</keyword>
<keyword evidence="5 10" id="KW-0472">Membrane</keyword>
<dbReference type="PATRIC" id="fig|879567.3.peg.2666"/>
<accession>M1WMJ7</accession>
<dbReference type="InterPro" id="IPR003660">
    <property type="entry name" value="HAMP_dom"/>
</dbReference>
<feature type="compositionally biased region" description="Basic and acidic residues" evidence="9">
    <location>
        <begin position="451"/>
        <end position="471"/>
    </location>
</feature>
<comment type="similarity">
    <text evidence="7">Belongs to the methyl-accepting chemotaxis (MCP) protein family.</text>
</comment>
<keyword evidence="2" id="KW-1003">Cell membrane</keyword>
<gene>
    <name evidence="13" type="ordered locus">BN4_12490</name>
</gene>
<feature type="region of interest" description="Disordered" evidence="9">
    <location>
        <begin position="451"/>
        <end position="475"/>
    </location>
</feature>
<dbReference type="Gene3D" id="6.10.340.10">
    <property type="match status" value="1"/>
</dbReference>
<dbReference type="PROSITE" id="PS50885">
    <property type="entry name" value="HAMP"/>
    <property type="match status" value="1"/>
</dbReference>
<keyword evidence="6 8" id="KW-0807">Transducer</keyword>
<reference evidence="13 14" key="1">
    <citation type="journal article" date="2013" name="PLoS ONE">
        <title>The first genomic and proteomic characterization of a deep-sea sulfate reducer: insights into the piezophilic lifestyle of Desulfovibrio piezophilus.</title>
        <authorList>
            <person name="Pradel N."/>
            <person name="Ji B."/>
            <person name="Gimenez G."/>
            <person name="Talla E."/>
            <person name="Lenoble P."/>
            <person name="Garel M."/>
            <person name="Tamburini C."/>
            <person name="Fourquet P."/>
            <person name="Lebrun R."/>
            <person name="Bertin P."/>
            <person name="Denis Y."/>
            <person name="Pophillat M."/>
            <person name="Barbe V."/>
            <person name="Ollivier B."/>
            <person name="Dolla A."/>
        </authorList>
    </citation>
    <scope>NUCLEOTIDE SEQUENCE [LARGE SCALE GENOMIC DNA]</scope>
    <source>
        <strain evidence="14">DSM 10523 / SB164P1</strain>
    </source>
</reference>
<dbReference type="STRING" id="1322246.BN4_12490"/>
<dbReference type="eggNOG" id="COG0840">
    <property type="taxonomic scope" value="Bacteria"/>
</dbReference>
<evidence type="ECO:0000256" key="10">
    <source>
        <dbReference type="SAM" id="Phobius"/>
    </source>
</evidence>
<dbReference type="eggNOG" id="COG4564">
    <property type="taxonomic scope" value="Bacteria"/>
</dbReference>
<dbReference type="SUPFAM" id="SSF58104">
    <property type="entry name" value="Methyl-accepting chemotaxis protein (MCP) signaling domain"/>
    <property type="match status" value="1"/>
</dbReference>
<reference evidence="14" key="2">
    <citation type="journal article" date="2013" name="Stand. Genomic Sci.">
        <title>Complete genome sequence of Desulfocapsa sulfexigens, a marine deltaproteobacterium specialized in disproportionating inorganic sulfur compounds.</title>
        <authorList>
            <person name="Finster K.W."/>
            <person name="Kjeldsen K.U."/>
            <person name="Kube M."/>
            <person name="Reinhardt R."/>
            <person name="Mussmann M."/>
            <person name="Amann R."/>
            <person name="Schreiber L."/>
        </authorList>
    </citation>
    <scope>NUCLEOTIDE SEQUENCE [LARGE SCALE GENOMIC DNA]</scope>
    <source>
        <strain evidence="14">DSM 10523 / SB164P1</strain>
    </source>
</reference>
<dbReference type="InterPro" id="IPR033480">
    <property type="entry name" value="sCache_2"/>
</dbReference>
<evidence type="ECO:0000259" key="11">
    <source>
        <dbReference type="PROSITE" id="PS50111"/>
    </source>
</evidence>
<dbReference type="EMBL" id="FO203427">
    <property type="protein sequence ID" value="CCH49725.1"/>
    <property type="molecule type" value="Genomic_DNA"/>
</dbReference>
<evidence type="ECO:0000256" key="1">
    <source>
        <dbReference type="ARBA" id="ARBA00004651"/>
    </source>
</evidence>
<evidence type="ECO:0000256" key="3">
    <source>
        <dbReference type="ARBA" id="ARBA00022692"/>
    </source>
</evidence>
<dbReference type="HOGENOM" id="CLU_000445_107_21_7"/>
<dbReference type="AlphaFoldDB" id="M1WMJ7"/>
<dbReference type="SMART" id="SM01049">
    <property type="entry name" value="Cache_2"/>
    <property type="match status" value="2"/>
</dbReference>
<keyword evidence="14" id="KW-1185">Reference proteome</keyword>
<evidence type="ECO:0000256" key="2">
    <source>
        <dbReference type="ARBA" id="ARBA00022475"/>
    </source>
</evidence>
<evidence type="ECO:0000259" key="12">
    <source>
        <dbReference type="PROSITE" id="PS50885"/>
    </source>
</evidence>
<dbReference type="PROSITE" id="PS50111">
    <property type="entry name" value="CHEMOTAXIS_TRANSDUC_2"/>
    <property type="match status" value="1"/>
</dbReference>
<evidence type="ECO:0000256" key="9">
    <source>
        <dbReference type="SAM" id="MobiDB-lite"/>
    </source>
</evidence>
<dbReference type="Proteomes" id="UP000011724">
    <property type="component" value="Chromosome"/>
</dbReference>
<dbReference type="GO" id="GO:0005886">
    <property type="term" value="C:plasma membrane"/>
    <property type="evidence" value="ECO:0007669"/>
    <property type="project" value="UniProtKB-SubCell"/>
</dbReference>
<evidence type="ECO:0000256" key="4">
    <source>
        <dbReference type="ARBA" id="ARBA00022989"/>
    </source>
</evidence>
<dbReference type="SMART" id="SM00283">
    <property type="entry name" value="MA"/>
    <property type="match status" value="1"/>
</dbReference>
<dbReference type="KEGG" id="dpi:BN4_12490"/>
<evidence type="ECO:0000256" key="7">
    <source>
        <dbReference type="ARBA" id="ARBA00029447"/>
    </source>
</evidence>
<dbReference type="PANTHER" id="PTHR32089">
    <property type="entry name" value="METHYL-ACCEPTING CHEMOTAXIS PROTEIN MCPB"/>
    <property type="match status" value="1"/>
</dbReference>
<dbReference type="Pfam" id="PF08269">
    <property type="entry name" value="dCache_2"/>
    <property type="match status" value="1"/>
</dbReference>
<evidence type="ECO:0000313" key="14">
    <source>
        <dbReference type="Proteomes" id="UP000011724"/>
    </source>
</evidence>
<evidence type="ECO:0000313" key="13">
    <source>
        <dbReference type="EMBL" id="CCH49725.1"/>
    </source>
</evidence>
<proteinExistence type="inferred from homology"/>
<organism evidence="13 14">
    <name type="scientific">Pseudodesulfovibrio piezophilus (strain DSM 21447 / JCM 15486 / C1TLV30)</name>
    <name type="common">Desulfovibrio piezophilus</name>
    <dbReference type="NCBI Taxonomy" id="1322246"/>
    <lineage>
        <taxon>Bacteria</taxon>
        <taxon>Pseudomonadati</taxon>
        <taxon>Thermodesulfobacteriota</taxon>
        <taxon>Desulfovibrionia</taxon>
        <taxon>Desulfovibrionales</taxon>
        <taxon>Desulfovibrionaceae</taxon>
    </lineage>
</organism>
<dbReference type="Pfam" id="PF00015">
    <property type="entry name" value="MCPsignal"/>
    <property type="match status" value="1"/>
</dbReference>
<dbReference type="Gene3D" id="1.10.287.950">
    <property type="entry name" value="Methyl-accepting chemotaxis protein"/>
    <property type="match status" value="1"/>
</dbReference>
<keyword evidence="3 10" id="KW-0812">Transmembrane</keyword>
<evidence type="ECO:0000256" key="6">
    <source>
        <dbReference type="ARBA" id="ARBA00023224"/>
    </source>
</evidence>
<dbReference type="InterPro" id="IPR004089">
    <property type="entry name" value="MCPsignal_dom"/>
</dbReference>
<dbReference type="RefSeq" id="WP_015415768.1">
    <property type="nucleotide sequence ID" value="NC_020409.1"/>
</dbReference>
<feature type="domain" description="HAMP" evidence="12">
    <location>
        <begin position="402"/>
        <end position="454"/>
    </location>
</feature>
<name>M1WMJ7_PSEP2</name>
<dbReference type="Gene3D" id="3.30.450.20">
    <property type="entry name" value="PAS domain"/>
    <property type="match status" value="2"/>
</dbReference>
<dbReference type="PANTHER" id="PTHR32089:SF112">
    <property type="entry name" value="LYSOZYME-LIKE PROTEIN-RELATED"/>
    <property type="match status" value="1"/>
</dbReference>
<comment type="subcellular location">
    <subcellularLocation>
        <location evidence="1">Cell membrane</location>
        <topology evidence="1">Multi-pass membrane protein</topology>
    </subcellularLocation>
</comment>
<evidence type="ECO:0000256" key="8">
    <source>
        <dbReference type="PROSITE-ProRule" id="PRU00284"/>
    </source>
</evidence>
<dbReference type="GO" id="GO:0007165">
    <property type="term" value="P:signal transduction"/>
    <property type="evidence" value="ECO:0007669"/>
    <property type="project" value="UniProtKB-KW"/>
</dbReference>
<feature type="transmembrane region" description="Helical" evidence="10">
    <location>
        <begin position="12"/>
        <end position="32"/>
    </location>
</feature>